<sequence length="274" mass="27690">MRGLKTFAGGVTLAAGAAVLAPQAANALATYSATADIQVSAYSSTYTRGWSPVAPFTGTSSSTYALGGPTDAGETVLTDIGNTTHSYVAVSSVYNYVYANTSPRKVVNASKTLSGSAEATGGAGAEVQAAGGPWTTYVYLFNKDPNGIDAIFSANVTLDLLTSISDPGNETAYAGGTVSATLNTPGSLPEDVDSFDLDTFSLNGSGTGDSTGVFTYDFSVASGSYAYLAITVDLEGAAISNPEPVPLPAALPMLGLALGGLGFVARRRAKNAKN</sequence>
<accession>A0A1H2YJN0</accession>
<dbReference type="InterPro" id="IPR022472">
    <property type="entry name" value="VPLPA-CTERM"/>
</dbReference>
<dbReference type="RefSeq" id="WP_143040286.1">
    <property type="nucleotide sequence ID" value="NZ_FNMZ01000003.1"/>
</dbReference>
<proteinExistence type="predicted"/>
<protein>
    <submittedName>
        <fullName evidence="2">VPLPA-CTERM protein sorting domain-containing protein</fullName>
    </submittedName>
</protein>
<evidence type="ECO:0000313" key="3">
    <source>
        <dbReference type="Proteomes" id="UP000199118"/>
    </source>
</evidence>
<evidence type="ECO:0000313" key="2">
    <source>
        <dbReference type="EMBL" id="SDX04834.1"/>
    </source>
</evidence>
<reference evidence="2 3" key="1">
    <citation type="submission" date="2016-10" db="EMBL/GenBank/DDBJ databases">
        <authorList>
            <person name="de Groot N.N."/>
        </authorList>
    </citation>
    <scope>NUCLEOTIDE SEQUENCE [LARGE SCALE GENOMIC DNA]</scope>
    <source>
        <strain evidence="2 3">DSM 17890</strain>
    </source>
</reference>
<dbReference type="Proteomes" id="UP000199118">
    <property type="component" value="Unassembled WGS sequence"/>
</dbReference>
<dbReference type="EMBL" id="FNMZ01000003">
    <property type="protein sequence ID" value="SDX04834.1"/>
    <property type="molecule type" value="Genomic_DNA"/>
</dbReference>
<evidence type="ECO:0000256" key="1">
    <source>
        <dbReference type="SAM" id="SignalP"/>
    </source>
</evidence>
<feature type="chain" id="PRO_5011627449" evidence="1">
    <location>
        <begin position="28"/>
        <end position="274"/>
    </location>
</feature>
<name>A0A1H2YJN0_9RHOB</name>
<dbReference type="AlphaFoldDB" id="A0A1H2YJN0"/>
<keyword evidence="1" id="KW-0732">Signal</keyword>
<keyword evidence="3" id="KW-1185">Reference proteome</keyword>
<organism evidence="2 3">
    <name type="scientific">Albimonas donghaensis</name>
    <dbReference type="NCBI Taxonomy" id="356660"/>
    <lineage>
        <taxon>Bacteria</taxon>
        <taxon>Pseudomonadati</taxon>
        <taxon>Pseudomonadota</taxon>
        <taxon>Alphaproteobacteria</taxon>
        <taxon>Rhodobacterales</taxon>
        <taxon>Paracoccaceae</taxon>
        <taxon>Albimonas</taxon>
    </lineage>
</organism>
<feature type="signal peptide" evidence="1">
    <location>
        <begin position="1"/>
        <end position="27"/>
    </location>
</feature>
<dbReference type="NCBIfam" id="TIGR03370">
    <property type="entry name" value="VPLPA-CTERM"/>
    <property type="match status" value="1"/>
</dbReference>
<gene>
    <name evidence="2" type="ORF">SAMN05444336_103138</name>
</gene>